<organism evidence="2">
    <name type="scientific">Cyprideis torosa</name>
    <dbReference type="NCBI Taxonomy" id="163714"/>
    <lineage>
        <taxon>Eukaryota</taxon>
        <taxon>Metazoa</taxon>
        <taxon>Ecdysozoa</taxon>
        <taxon>Arthropoda</taxon>
        <taxon>Crustacea</taxon>
        <taxon>Oligostraca</taxon>
        <taxon>Ostracoda</taxon>
        <taxon>Podocopa</taxon>
        <taxon>Podocopida</taxon>
        <taxon>Cytherocopina</taxon>
        <taxon>Cytheroidea</taxon>
        <taxon>Cytherideidae</taxon>
        <taxon>Cyprideis</taxon>
    </lineage>
</organism>
<proteinExistence type="predicted"/>
<dbReference type="EMBL" id="OB696817">
    <property type="protein sequence ID" value="CAD7238143.1"/>
    <property type="molecule type" value="Genomic_DNA"/>
</dbReference>
<name>A0A7R8X1G3_9CRUS</name>
<accession>A0A7R8X1G3</accession>
<gene>
    <name evidence="2" type="ORF">CTOB1V02_LOCUS15958</name>
</gene>
<feature type="region of interest" description="Disordered" evidence="1">
    <location>
        <begin position="51"/>
        <end position="83"/>
    </location>
</feature>
<dbReference type="AlphaFoldDB" id="A0A7R8X1G3"/>
<feature type="non-terminal residue" evidence="2">
    <location>
        <position position="95"/>
    </location>
</feature>
<evidence type="ECO:0000256" key="1">
    <source>
        <dbReference type="SAM" id="MobiDB-lite"/>
    </source>
</evidence>
<reference evidence="2" key="1">
    <citation type="submission" date="2020-11" db="EMBL/GenBank/DDBJ databases">
        <authorList>
            <person name="Tran Van P."/>
        </authorList>
    </citation>
    <scope>NUCLEOTIDE SEQUENCE</scope>
</reference>
<sequence>MVAHVFVSNAWGGHEEHVLHRISIHRQFHLCYWRWSSGGLAGDGEEVVPVGCPSPHDAPGSHGTRNLPPGFLTSQQSRPRCDVSPRNSFARLGMY</sequence>
<protein>
    <submittedName>
        <fullName evidence="2">Uncharacterized protein</fullName>
    </submittedName>
</protein>
<evidence type="ECO:0000313" key="2">
    <source>
        <dbReference type="EMBL" id="CAD7238143.1"/>
    </source>
</evidence>